<feature type="region of interest" description="Disordered" evidence="1">
    <location>
        <begin position="1"/>
        <end position="155"/>
    </location>
</feature>
<feature type="compositionally biased region" description="Basic and acidic residues" evidence="1">
    <location>
        <begin position="111"/>
        <end position="120"/>
    </location>
</feature>
<reference evidence="2" key="1">
    <citation type="journal article" date="2021" name="Nat. Commun.">
        <title>Genetic determinants of endophytism in the Arabidopsis root mycobiome.</title>
        <authorList>
            <person name="Mesny F."/>
            <person name="Miyauchi S."/>
            <person name="Thiergart T."/>
            <person name="Pickel B."/>
            <person name="Atanasova L."/>
            <person name="Karlsson M."/>
            <person name="Huettel B."/>
            <person name="Barry K.W."/>
            <person name="Haridas S."/>
            <person name="Chen C."/>
            <person name="Bauer D."/>
            <person name="Andreopoulos W."/>
            <person name="Pangilinan J."/>
            <person name="LaButti K."/>
            <person name="Riley R."/>
            <person name="Lipzen A."/>
            <person name="Clum A."/>
            <person name="Drula E."/>
            <person name="Henrissat B."/>
            <person name="Kohler A."/>
            <person name="Grigoriev I.V."/>
            <person name="Martin F.M."/>
            <person name="Hacquard S."/>
        </authorList>
    </citation>
    <scope>NUCLEOTIDE SEQUENCE</scope>
    <source>
        <strain evidence="2">MPI-CAGE-AT-0023</strain>
    </source>
</reference>
<protein>
    <submittedName>
        <fullName evidence="2">Uncharacterized protein</fullName>
    </submittedName>
</protein>
<dbReference type="EMBL" id="JAGMUX010000011">
    <property type="protein sequence ID" value="KAH7244212.1"/>
    <property type="molecule type" value="Genomic_DNA"/>
</dbReference>
<evidence type="ECO:0000313" key="3">
    <source>
        <dbReference type="Proteomes" id="UP000720189"/>
    </source>
</evidence>
<evidence type="ECO:0000256" key="1">
    <source>
        <dbReference type="SAM" id="MobiDB-lite"/>
    </source>
</evidence>
<dbReference type="AlphaFoldDB" id="A0A9P9K044"/>
<accession>A0A9P9K044</accession>
<comment type="caution">
    <text evidence="2">The sequence shown here is derived from an EMBL/GenBank/DDBJ whole genome shotgun (WGS) entry which is preliminary data.</text>
</comment>
<proteinExistence type="predicted"/>
<sequence length="254" mass="27679">MAPSKESKKPEKIYLVMSDAKQRKGRGKVRKPLPDAPRSKPSEPRPASTSSSGITEVEGKKNIDSPSATDSPPRRSPRLTRSPEDDPSPSDYVQNDQTNGPQRLPPCTTKSPEDDPKPSDSVENNQTFERREQAQAPPRTNPTLPGQPSALPFQAAAIPFTPPTIPFQAIAVQFQPPTILYGIPPAPPYPAAPNRHLNPSEVSAAQNSISQLQDNERLKGMLESFQAAARSIQWNAEQLDRMIASVLGSLPQPE</sequence>
<evidence type="ECO:0000313" key="2">
    <source>
        <dbReference type="EMBL" id="KAH7244212.1"/>
    </source>
</evidence>
<keyword evidence="3" id="KW-1185">Reference proteome</keyword>
<dbReference type="OrthoDB" id="5084502at2759"/>
<dbReference type="GeneID" id="70229665"/>
<dbReference type="Proteomes" id="UP000720189">
    <property type="component" value="Unassembled WGS sequence"/>
</dbReference>
<organism evidence="2 3">
    <name type="scientific">Fusarium redolens</name>
    <dbReference type="NCBI Taxonomy" id="48865"/>
    <lineage>
        <taxon>Eukaryota</taxon>
        <taxon>Fungi</taxon>
        <taxon>Dikarya</taxon>
        <taxon>Ascomycota</taxon>
        <taxon>Pezizomycotina</taxon>
        <taxon>Sordariomycetes</taxon>
        <taxon>Hypocreomycetidae</taxon>
        <taxon>Hypocreales</taxon>
        <taxon>Nectriaceae</taxon>
        <taxon>Fusarium</taxon>
        <taxon>Fusarium redolens species complex</taxon>
    </lineage>
</organism>
<feature type="compositionally biased region" description="Polar residues" evidence="1">
    <location>
        <begin position="91"/>
        <end position="101"/>
    </location>
</feature>
<dbReference type="RefSeq" id="XP_046047435.1">
    <property type="nucleotide sequence ID" value="XM_046199711.1"/>
</dbReference>
<gene>
    <name evidence="2" type="ORF">BKA55DRAFT_692024</name>
</gene>
<name>A0A9P9K044_FUSRE</name>
<feature type="compositionally biased region" description="Basic and acidic residues" evidence="1">
    <location>
        <begin position="1"/>
        <end position="12"/>
    </location>
</feature>